<dbReference type="InterPro" id="IPR045341">
    <property type="entry name" value="DUF6532"/>
</dbReference>
<evidence type="ECO:0000259" key="2">
    <source>
        <dbReference type="Pfam" id="PF20149"/>
    </source>
</evidence>
<feature type="compositionally biased region" description="Polar residues" evidence="1">
    <location>
        <begin position="44"/>
        <end position="54"/>
    </location>
</feature>
<feature type="region of interest" description="Disordered" evidence="1">
    <location>
        <begin position="14"/>
        <end position="60"/>
    </location>
</feature>
<accession>A0AAD4DUZ0</accession>
<dbReference type="Pfam" id="PF20149">
    <property type="entry name" value="DUF6532"/>
    <property type="match status" value="1"/>
</dbReference>
<keyword evidence="4" id="KW-1185">Reference proteome</keyword>
<protein>
    <recommendedName>
        <fullName evidence="2">DUF6532 domain-containing protein</fullName>
    </recommendedName>
</protein>
<comment type="caution">
    <text evidence="3">The sequence shown here is derived from an EMBL/GenBank/DDBJ whole genome shotgun (WGS) entry which is preliminary data.</text>
</comment>
<gene>
    <name evidence="3" type="ORF">F5891DRAFT_1195446</name>
</gene>
<dbReference type="GeneID" id="64662425"/>
<organism evidence="3 4">
    <name type="scientific">Suillus fuscotomentosus</name>
    <dbReference type="NCBI Taxonomy" id="1912939"/>
    <lineage>
        <taxon>Eukaryota</taxon>
        <taxon>Fungi</taxon>
        <taxon>Dikarya</taxon>
        <taxon>Basidiomycota</taxon>
        <taxon>Agaricomycotina</taxon>
        <taxon>Agaricomycetes</taxon>
        <taxon>Agaricomycetidae</taxon>
        <taxon>Boletales</taxon>
        <taxon>Suillineae</taxon>
        <taxon>Suillaceae</taxon>
        <taxon>Suillus</taxon>
    </lineage>
</organism>
<proteinExistence type="predicted"/>
<dbReference type="AlphaFoldDB" id="A0AAD4DUZ0"/>
<sequence>MAYEQHDWSVNIGSSLDGSHLQGQVEPGSNSGLAYPTTPHFAHSSESTNQSQGSFGLETPTAYQQGHSSVYSNDLSQSEQPQSHTALSLYHPQPIDHTSSVDSDFWMLDAQSSVDEFQQHSPGLIASFAAHLDQGFRRVSPVHTLNAPDDTFLGTRPVMPLLKPLTTIFLSVDVIEEVKVNAYERMVRSIIETSFFPADEAVLKVMAENALDDAVSEYSNAELVKWKTLTEGREEIQRLSEVLDRIRDKFKDISLNSVISAYSLSLPVYLRDQALLESRITTIKDLLNTGLFLHGKMDLIGQGGLPDSHYVPFAHSGIQDLVEIMLSERQYNQFICYDGIGSDSWKDRLKNIIAFLSTTQMWALSQHSTGKLVPAEFVTDSNVRFYYDLLLYMSQLDKNGLHYFDALLTDIQDVFVLHASN</sequence>
<evidence type="ECO:0000256" key="1">
    <source>
        <dbReference type="SAM" id="MobiDB-lite"/>
    </source>
</evidence>
<dbReference type="RefSeq" id="XP_041219885.1">
    <property type="nucleotide sequence ID" value="XM_041368127.1"/>
</dbReference>
<evidence type="ECO:0000313" key="3">
    <source>
        <dbReference type="EMBL" id="KAG1894309.1"/>
    </source>
</evidence>
<name>A0AAD4DUZ0_9AGAM</name>
<reference evidence="3" key="1">
    <citation type="journal article" date="2020" name="New Phytol.">
        <title>Comparative genomics reveals dynamic genome evolution in host specialist ectomycorrhizal fungi.</title>
        <authorList>
            <person name="Lofgren L.A."/>
            <person name="Nguyen N.H."/>
            <person name="Vilgalys R."/>
            <person name="Ruytinx J."/>
            <person name="Liao H.L."/>
            <person name="Branco S."/>
            <person name="Kuo A."/>
            <person name="LaButti K."/>
            <person name="Lipzen A."/>
            <person name="Andreopoulos W."/>
            <person name="Pangilinan J."/>
            <person name="Riley R."/>
            <person name="Hundley H."/>
            <person name="Na H."/>
            <person name="Barry K."/>
            <person name="Grigoriev I.V."/>
            <person name="Stajich J.E."/>
            <person name="Kennedy P.G."/>
        </authorList>
    </citation>
    <scope>NUCLEOTIDE SEQUENCE</scope>
    <source>
        <strain evidence="3">FC203</strain>
    </source>
</reference>
<dbReference type="EMBL" id="JABBWK010000082">
    <property type="protein sequence ID" value="KAG1894309.1"/>
    <property type="molecule type" value="Genomic_DNA"/>
</dbReference>
<evidence type="ECO:0000313" key="4">
    <source>
        <dbReference type="Proteomes" id="UP001195769"/>
    </source>
</evidence>
<feature type="domain" description="DUF6532" evidence="2">
    <location>
        <begin position="189"/>
        <end position="389"/>
    </location>
</feature>
<dbReference type="Proteomes" id="UP001195769">
    <property type="component" value="Unassembled WGS sequence"/>
</dbReference>